<dbReference type="RefSeq" id="WP_158977998.1">
    <property type="nucleotide sequence ID" value="NZ_WSFO01000003.1"/>
</dbReference>
<dbReference type="InterPro" id="IPR036388">
    <property type="entry name" value="WH-like_DNA-bd_sf"/>
</dbReference>
<dbReference type="PRINTS" id="PR00039">
    <property type="entry name" value="HTHLYSR"/>
</dbReference>
<keyword evidence="3" id="KW-0238">DNA-binding</keyword>
<protein>
    <submittedName>
        <fullName evidence="6">LysR family transcriptional regulator</fullName>
    </submittedName>
</protein>
<reference evidence="6 7" key="1">
    <citation type="submission" date="2019-12" db="EMBL/GenBank/DDBJ databases">
        <authorList>
            <person name="Zhang Y.-J."/>
        </authorList>
    </citation>
    <scope>NUCLEOTIDE SEQUENCE [LARGE SCALE GENOMIC DNA]</scope>
    <source>
        <strain evidence="6 7">H18S-6</strain>
    </source>
</reference>
<dbReference type="GO" id="GO:0003700">
    <property type="term" value="F:DNA-binding transcription factor activity"/>
    <property type="evidence" value="ECO:0007669"/>
    <property type="project" value="InterPro"/>
</dbReference>
<dbReference type="Pfam" id="PF03466">
    <property type="entry name" value="LysR_substrate"/>
    <property type="match status" value="1"/>
</dbReference>
<dbReference type="GO" id="GO:0043565">
    <property type="term" value="F:sequence-specific DNA binding"/>
    <property type="evidence" value="ECO:0007669"/>
    <property type="project" value="TreeGrafter"/>
</dbReference>
<keyword evidence="4" id="KW-0804">Transcription</keyword>
<dbReference type="EMBL" id="WSFO01000003">
    <property type="protein sequence ID" value="KAE9630805.1"/>
    <property type="molecule type" value="Genomic_DNA"/>
</dbReference>
<sequence>MRENRHIIREYEALRAVLTTGTTIGAARRLGISQPAISRALTQLENRLGRTLFLRISGRIEPTAEALSLNETLDPLFETLSKIDGADWAHTENKPLSIAASTTIAHCFLLPRLATFLKQDPSRRVQFETQPTEQIVAGVLEFRYDLGLTSAMIQQSGVKLIPWRKSKMVCVMPEGHCLANRDTITPQDLDGVSTVDFVRRLGGRSLTEQIFNRSGVRPNIIVEAATNIAAVELARAGIGVTVLNPFPQLTEPQRGLVILPFESDIEYRTSFVLSADRPPSTQTRNFMRHIKFTTPEDQFSEAI</sequence>
<name>A0A6A4RJK6_9RHOB</name>
<proteinExistence type="inferred from homology"/>
<dbReference type="PROSITE" id="PS50931">
    <property type="entry name" value="HTH_LYSR"/>
    <property type="match status" value="1"/>
</dbReference>
<dbReference type="GO" id="GO:0010628">
    <property type="term" value="P:positive regulation of gene expression"/>
    <property type="evidence" value="ECO:0007669"/>
    <property type="project" value="TreeGrafter"/>
</dbReference>
<keyword evidence="2" id="KW-0805">Transcription regulation</keyword>
<dbReference type="SUPFAM" id="SSF46785">
    <property type="entry name" value="Winged helix' DNA-binding domain"/>
    <property type="match status" value="1"/>
</dbReference>
<dbReference type="InterPro" id="IPR036390">
    <property type="entry name" value="WH_DNA-bd_sf"/>
</dbReference>
<dbReference type="Proteomes" id="UP000441586">
    <property type="component" value="Unassembled WGS sequence"/>
</dbReference>
<dbReference type="PANTHER" id="PTHR30427:SF1">
    <property type="entry name" value="TRANSCRIPTIONAL ACTIVATOR PROTEIN LYSR"/>
    <property type="match status" value="1"/>
</dbReference>
<dbReference type="InterPro" id="IPR000847">
    <property type="entry name" value="LysR_HTH_N"/>
</dbReference>
<dbReference type="PANTHER" id="PTHR30427">
    <property type="entry name" value="TRANSCRIPTIONAL ACTIVATOR PROTEIN LYSR"/>
    <property type="match status" value="1"/>
</dbReference>
<feature type="domain" description="HTH lysR-type" evidence="5">
    <location>
        <begin position="12"/>
        <end position="63"/>
    </location>
</feature>
<evidence type="ECO:0000256" key="2">
    <source>
        <dbReference type="ARBA" id="ARBA00023015"/>
    </source>
</evidence>
<comment type="similarity">
    <text evidence="1">Belongs to the LysR transcriptional regulatory family.</text>
</comment>
<gene>
    <name evidence="6" type="ORF">GP644_06145</name>
</gene>
<dbReference type="AlphaFoldDB" id="A0A6A4RJK6"/>
<evidence type="ECO:0000256" key="1">
    <source>
        <dbReference type="ARBA" id="ARBA00009437"/>
    </source>
</evidence>
<dbReference type="SUPFAM" id="SSF53850">
    <property type="entry name" value="Periplasmic binding protein-like II"/>
    <property type="match status" value="1"/>
</dbReference>
<dbReference type="Gene3D" id="3.40.190.290">
    <property type="match status" value="1"/>
</dbReference>
<dbReference type="Pfam" id="PF00126">
    <property type="entry name" value="HTH_1"/>
    <property type="match status" value="1"/>
</dbReference>
<organism evidence="6 7">
    <name type="scientific">Parasedimentitalea maritima</name>
    <dbReference type="NCBI Taxonomy" id="2578117"/>
    <lineage>
        <taxon>Bacteria</taxon>
        <taxon>Pseudomonadati</taxon>
        <taxon>Pseudomonadota</taxon>
        <taxon>Alphaproteobacteria</taxon>
        <taxon>Rhodobacterales</taxon>
        <taxon>Paracoccaceae</taxon>
        <taxon>Parasedimentitalea</taxon>
    </lineage>
</organism>
<evidence type="ECO:0000313" key="6">
    <source>
        <dbReference type="EMBL" id="KAE9630805.1"/>
    </source>
</evidence>
<evidence type="ECO:0000259" key="5">
    <source>
        <dbReference type="PROSITE" id="PS50931"/>
    </source>
</evidence>
<evidence type="ECO:0000313" key="7">
    <source>
        <dbReference type="Proteomes" id="UP000441586"/>
    </source>
</evidence>
<evidence type="ECO:0000256" key="3">
    <source>
        <dbReference type="ARBA" id="ARBA00023125"/>
    </source>
</evidence>
<accession>A0A6A4RJK6</accession>
<dbReference type="Gene3D" id="1.10.10.10">
    <property type="entry name" value="Winged helix-like DNA-binding domain superfamily/Winged helix DNA-binding domain"/>
    <property type="match status" value="1"/>
</dbReference>
<comment type="caution">
    <text evidence="6">The sequence shown here is derived from an EMBL/GenBank/DDBJ whole genome shotgun (WGS) entry which is preliminary data.</text>
</comment>
<dbReference type="InterPro" id="IPR005119">
    <property type="entry name" value="LysR_subst-bd"/>
</dbReference>
<evidence type="ECO:0000256" key="4">
    <source>
        <dbReference type="ARBA" id="ARBA00023163"/>
    </source>
</evidence>